<accession>A0AAV4AR68</accession>
<sequence>MAQIAELHQDKSTLDSRLQQACEERDQQADRAKTAEALTEKGIQDHQRLTKEMEVMHDSALTAQRDELTQQHQEAVSALQEQHAKQIERLKQYQERQMNDVRNECKMEMGALRIAHLEEIQKLRNKHDAQMEGKGFGRKQGMKEREVKTLRVIEEDKIDRD</sequence>
<evidence type="ECO:0000313" key="4">
    <source>
        <dbReference type="Proteomes" id="UP000735302"/>
    </source>
</evidence>
<evidence type="ECO:0000256" key="1">
    <source>
        <dbReference type="SAM" id="Coils"/>
    </source>
</evidence>
<evidence type="ECO:0000313" key="3">
    <source>
        <dbReference type="EMBL" id="GFO09318.1"/>
    </source>
</evidence>
<dbReference type="AlphaFoldDB" id="A0AAV4AR68"/>
<reference evidence="3 4" key="1">
    <citation type="journal article" date="2021" name="Elife">
        <title>Chloroplast acquisition without the gene transfer in kleptoplastic sea slugs, Plakobranchus ocellatus.</title>
        <authorList>
            <person name="Maeda T."/>
            <person name="Takahashi S."/>
            <person name="Yoshida T."/>
            <person name="Shimamura S."/>
            <person name="Takaki Y."/>
            <person name="Nagai Y."/>
            <person name="Toyoda A."/>
            <person name="Suzuki Y."/>
            <person name="Arimoto A."/>
            <person name="Ishii H."/>
            <person name="Satoh N."/>
            <person name="Nishiyama T."/>
            <person name="Hasebe M."/>
            <person name="Maruyama T."/>
            <person name="Minagawa J."/>
            <person name="Obokata J."/>
            <person name="Shigenobu S."/>
        </authorList>
    </citation>
    <scope>NUCLEOTIDE SEQUENCE [LARGE SCALE GENOMIC DNA]</scope>
</reference>
<dbReference type="EMBL" id="BLXT01004061">
    <property type="protein sequence ID" value="GFO09318.1"/>
    <property type="molecule type" value="Genomic_DNA"/>
</dbReference>
<keyword evidence="1" id="KW-0175">Coiled coil</keyword>
<feature type="coiled-coil region" evidence="1">
    <location>
        <begin position="65"/>
        <end position="104"/>
    </location>
</feature>
<keyword evidence="4" id="KW-1185">Reference proteome</keyword>
<comment type="caution">
    <text evidence="3">The sequence shown here is derived from an EMBL/GenBank/DDBJ whole genome shotgun (WGS) entry which is preliminary data.</text>
</comment>
<name>A0AAV4AR68_9GAST</name>
<protein>
    <submittedName>
        <fullName evidence="3">Uncharacterized protein</fullName>
    </submittedName>
</protein>
<feature type="region of interest" description="Disordered" evidence="2">
    <location>
        <begin position="125"/>
        <end position="144"/>
    </location>
</feature>
<evidence type="ECO:0000256" key="2">
    <source>
        <dbReference type="SAM" id="MobiDB-lite"/>
    </source>
</evidence>
<organism evidence="3 4">
    <name type="scientific">Plakobranchus ocellatus</name>
    <dbReference type="NCBI Taxonomy" id="259542"/>
    <lineage>
        <taxon>Eukaryota</taxon>
        <taxon>Metazoa</taxon>
        <taxon>Spiralia</taxon>
        <taxon>Lophotrochozoa</taxon>
        <taxon>Mollusca</taxon>
        <taxon>Gastropoda</taxon>
        <taxon>Heterobranchia</taxon>
        <taxon>Euthyneura</taxon>
        <taxon>Panpulmonata</taxon>
        <taxon>Sacoglossa</taxon>
        <taxon>Placobranchoidea</taxon>
        <taxon>Plakobranchidae</taxon>
        <taxon>Plakobranchus</taxon>
    </lineage>
</organism>
<proteinExistence type="predicted"/>
<feature type="coiled-coil region" evidence="1">
    <location>
        <begin position="4"/>
        <end position="38"/>
    </location>
</feature>
<gene>
    <name evidence="3" type="ORF">PoB_003582300</name>
</gene>
<dbReference type="Proteomes" id="UP000735302">
    <property type="component" value="Unassembled WGS sequence"/>
</dbReference>